<evidence type="ECO:0000256" key="13">
    <source>
        <dbReference type="ARBA" id="ARBA00023136"/>
    </source>
</evidence>
<dbReference type="PRINTS" id="PR00344">
    <property type="entry name" value="BCTRLSENSOR"/>
</dbReference>
<dbReference type="CDD" id="cd00082">
    <property type="entry name" value="HisKA"/>
    <property type="match status" value="1"/>
</dbReference>
<dbReference type="InterPro" id="IPR029151">
    <property type="entry name" value="Sensor-like_sf"/>
</dbReference>
<evidence type="ECO:0000256" key="5">
    <source>
        <dbReference type="ARBA" id="ARBA00022553"/>
    </source>
</evidence>
<evidence type="ECO:0000256" key="14">
    <source>
        <dbReference type="PROSITE-ProRule" id="PRU00169"/>
    </source>
</evidence>
<evidence type="ECO:0000256" key="10">
    <source>
        <dbReference type="ARBA" id="ARBA00022840"/>
    </source>
</evidence>
<dbReference type="InterPro" id="IPR005467">
    <property type="entry name" value="His_kinase_dom"/>
</dbReference>
<dbReference type="InterPro" id="IPR003661">
    <property type="entry name" value="HisK_dim/P_dom"/>
</dbReference>
<evidence type="ECO:0000256" key="7">
    <source>
        <dbReference type="ARBA" id="ARBA00022692"/>
    </source>
</evidence>
<dbReference type="Pfam" id="PF00512">
    <property type="entry name" value="HisKA"/>
    <property type="match status" value="1"/>
</dbReference>
<evidence type="ECO:0000256" key="1">
    <source>
        <dbReference type="ARBA" id="ARBA00000085"/>
    </source>
</evidence>
<dbReference type="EC" id="2.7.13.3" evidence="3"/>
<keyword evidence="12" id="KW-0902">Two-component regulatory system</keyword>
<reference evidence="18" key="1">
    <citation type="submission" date="2015-04" db="EMBL/GenBank/DDBJ databases">
        <authorList>
            <person name="Syromyatnikov M.Y."/>
            <person name="Popov V.N."/>
        </authorList>
    </citation>
    <scope>NUCLEOTIDE SEQUENCE</scope>
    <source>
        <strain evidence="18">MO-1</strain>
    </source>
</reference>
<dbReference type="InterPro" id="IPR036890">
    <property type="entry name" value="HATPase_C_sf"/>
</dbReference>
<dbReference type="SUPFAM" id="SSF55874">
    <property type="entry name" value="ATPase domain of HSP90 chaperone/DNA topoisomerase II/histidine kinase"/>
    <property type="match status" value="1"/>
</dbReference>
<dbReference type="FunFam" id="1.10.287.130:FF:000004">
    <property type="entry name" value="Ethylene receptor 1"/>
    <property type="match status" value="1"/>
</dbReference>
<dbReference type="SUPFAM" id="SSF52172">
    <property type="entry name" value="CheY-like"/>
    <property type="match status" value="1"/>
</dbReference>
<keyword evidence="15" id="KW-0175">Coiled coil</keyword>
<dbReference type="PROSITE" id="PS50109">
    <property type="entry name" value="HIS_KIN"/>
    <property type="match status" value="1"/>
</dbReference>
<dbReference type="Pfam" id="PF00072">
    <property type="entry name" value="Response_reg"/>
    <property type="match status" value="1"/>
</dbReference>
<feature type="domain" description="Histidine kinase" evidence="16">
    <location>
        <begin position="374"/>
        <end position="598"/>
    </location>
</feature>
<dbReference type="GO" id="GO:0005886">
    <property type="term" value="C:plasma membrane"/>
    <property type="evidence" value="ECO:0007669"/>
    <property type="project" value="UniProtKB-SubCell"/>
</dbReference>
<dbReference type="SUPFAM" id="SSF103190">
    <property type="entry name" value="Sensory domain-like"/>
    <property type="match status" value="1"/>
</dbReference>
<keyword evidence="13" id="KW-0472">Membrane</keyword>
<evidence type="ECO:0000256" key="6">
    <source>
        <dbReference type="ARBA" id="ARBA00022679"/>
    </source>
</evidence>
<organism evidence="18">
    <name type="scientific">Magnetococcus massalia (strain MO-1)</name>
    <dbReference type="NCBI Taxonomy" id="451514"/>
    <lineage>
        <taxon>Bacteria</taxon>
        <taxon>Pseudomonadati</taxon>
        <taxon>Pseudomonadota</taxon>
        <taxon>Magnetococcia</taxon>
        <taxon>Magnetococcales</taxon>
        <taxon>Magnetococcaceae</taxon>
        <taxon>Magnetococcus</taxon>
    </lineage>
</organism>
<evidence type="ECO:0000256" key="8">
    <source>
        <dbReference type="ARBA" id="ARBA00022741"/>
    </source>
</evidence>
<gene>
    <name evidence="18" type="ORF">MAGMO_1100</name>
</gene>
<accession>A0A1S7LGR9</accession>
<keyword evidence="9 18" id="KW-0418">Kinase</keyword>
<keyword evidence="5 14" id="KW-0597">Phosphoprotein</keyword>
<dbReference type="PROSITE" id="PS50110">
    <property type="entry name" value="RESPONSE_REGULATORY"/>
    <property type="match status" value="1"/>
</dbReference>
<dbReference type="GO" id="GO:0005524">
    <property type="term" value="F:ATP binding"/>
    <property type="evidence" value="ECO:0007669"/>
    <property type="project" value="UniProtKB-KW"/>
</dbReference>
<dbReference type="InterPro" id="IPR003594">
    <property type="entry name" value="HATPase_dom"/>
</dbReference>
<evidence type="ECO:0000256" key="2">
    <source>
        <dbReference type="ARBA" id="ARBA00004651"/>
    </source>
</evidence>
<evidence type="ECO:0000256" key="11">
    <source>
        <dbReference type="ARBA" id="ARBA00022989"/>
    </source>
</evidence>
<evidence type="ECO:0000256" key="12">
    <source>
        <dbReference type="ARBA" id="ARBA00023012"/>
    </source>
</evidence>
<dbReference type="InterPro" id="IPR001789">
    <property type="entry name" value="Sig_transdc_resp-reg_receiver"/>
</dbReference>
<dbReference type="AlphaFoldDB" id="A0A1S7LGR9"/>
<dbReference type="Gene3D" id="1.10.287.130">
    <property type="match status" value="1"/>
</dbReference>
<protein>
    <recommendedName>
        <fullName evidence="3">histidine kinase</fullName>
        <ecNumber evidence="3">2.7.13.3</ecNumber>
    </recommendedName>
</protein>
<keyword evidence="7" id="KW-0812">Transmembrane</keyword>
<dbReference type="Gene3D" id="3.30.565.10">
    <property type="entry name" value="Histidine kinase-like ATPase, C-terminal domain"/>
    <property type="match status" value="1"/>
</dbReference>
<evidence type="ECO:0000256" key="9">
    <source>
        <dbReference type="ARBA" id="ARBA00022777"/>
    </source>
</evidence>
<evidence type="ECO:0000256" key="3">
    <source>
        <dbReference type="ARBA" id="ARBA00012438"/>
    </source>
</evidence>
<keyword evidence="11" id="KW-1133">Transmembrane helix</keyword>
<comment type="subcellular location">
    <subcellularLocation>
        <location evidence="2">Cell membrane</location>
        <topology evidence="2">Multi-pass membrane protein</topology>
    </subcellularLocation>
</comment>
<keyword evidence="6 18" id="KW-0808">Transferase</keyword>
<evidence type="ECO:0000256" key="15">
    <source>
        <dbReference type="SAM" id="Coils"/>
    </source>
</evidence>
<comment type="catalytic activity">
    <reaction evidence="1">
        <text>ATP + protein L-histidine = ADP + protein N-phospho-L-histidine.</text>
        <dbReference type="EC" id="2.7.13.3"/>
    </reaction>
</comment>
<sequence>MSSIPLPNRRTVLVLLLLLLVISYVFMQGQISALSRDHYRQAYHEMSDQLTRLMEAKRKSTLAITLAIAREEKLRRLLQNPHLSTASLGAELAQLSKKFRTHTKYKNVWLQLINAQGVSLSRSWSEKRGDSLRAVRSDVRAMLQSPRVMEVVSIGTFTMSFKSMVPIYQGQELLGIIEVITHFNSLIEELDQIGISSLVLADKRYRGQLKKNVSKTFVDDYYVVNFVPDNSILALIKGVGVEELIAQEGYLIHNDQFVVTRFIRDHQGGIIGYYLQITPLSAVEDSGLTQLYQTILIVTAGGLLVAFIIFYMIHLSRYSSSVEAQVKARTAELLQAKEGLEKLTEELREAKEYAEKARSCAEQANQAKSLFLANMSHEIRTPMNAVLGFAEVLMELEQEEEKRSYIERILVSGNALLRLINDVLDLSKIEAGKLELEYTPVALKALPEEMQAIFSKRLQDKGLSFTQELDPQLPASVLLDNTRLPQVLINLVGNAVKFTSSGGVELAISKRPSPQEQSGLVNISIAVKDSGLGIAEGDRQRIFECFTQARGQKVGTYGGTGLGLAICQRLVDLMGGRLLLVSTPDLGSTFTVELDSVEIGPDLVAEEQKGLIFEQVRFEPATLLVVDDVDFNRELIRIYLKQWPFTIHEAVDGKEALALMAALRPDLVLLDMKMPNISGYELLEQLQGDTELVQIPIIAVTATALSEDQTKIKQLCHDYLPKPLSKTALLESMMAVLPHKQLATTQEPPAG</sequence>
<dbReference type="PANTHER" id="PTHR43047:SF64">
    <property type="entry name" value="HISTIDINE KINASE CONTAINING CHEY-HOMOLOGOUS RECEIVER DOMAIN AND PAS DOMAIN-RELATED"/>
    <property type="match status" value="1"/>
</dbReference>
<dbReference type="EMBL" id="LO017727">
    <property type="protein sequence ID" value="CRH05294.1"/>
    <property type="molecule type" value="Genomic_DNA"/>
</dbReference>
<feature type="coiled-coil region" evidence="15">
    <location>
        <begin position="326"/>
        <end position="360"/>
    </location>
</feature>
<evidence type="ECO:0000256" key="4">
    <source>
        <dbReference type="ARBA" id="ARBA00022475"/>
    </source>
</evidence>
<proteinExistence type="predicted"/>
<dbReference type="Gene3D" id="3.40.50.2300">
    <property type="match status" value="1"/>
</dbReference>
<dbReference type="SMART" id="SM00388">
    <property type="entry name" value="HisKA"/>
    <property type="match status" value="1"/>
</dbReference>
<dbReference type="InterPro" id="IPR004358">
    <property type="entry name" value="Sig_transdc_His_kin-like_C"/>
</dbReference>
<dbReference type="InterPro" id="IPR011006">
    <property type="entry name" value="CheY-like_superfamily"/>
</dbReference>
<evidence type="ECO:0000313" key="18">
    <source>
        <dbReference type="EMBL" id="CRH05294.1"/>
    </source>
</evidence>
<keyword evidence="4" id="KW-1003">Cell membrane</keyword>
<dbReference type="CDD" id="cd17546">
    <property type="entry name" value="REC_hyHK_CKI1_RcsC-like"/>
    <property type="match status" value="1"/>
</dbReference>
<dbReference type="PANTHER" id="PTHR43047">
    <property type="entry name" value="TWO-COMPONENT HISTIDINE PROTEIN KINASE"/>
    <property type="match status" value="1"/>
</dbReference>
<name>A0A1S7LGR9_MAGMO</name>
<dbReference type="SMART" id="SM00448">
    <property type="entry name" value="REC"/>
    <property type="match status" value="1"/>
</dbReference>
<dbReference type="Pfam" id="PF02518">
    <property type="entry name" value="HATPase_c"/>
    <property type="match status" value="1"/>
</dbReference>
<dbReference type="InterPro" id="IPR036097">
    <property type="entry name" value="HisK_dim/P_sf"/>
</dbReference>
<evidence type="ECO:0000259" key="17">
    <source>
        <dbReference type="PROSITE" id="PS50110"/>
    </source>
</evidence>
<dbReference type="SMART" id="SM00387">
    <property type="entry name" value="HATPase_c"/>
    <property type="match status" value="1"/>
</dbReference>
<feature type="domain" description="Response regulatory" evidence="17">
    <location>
        <begin position="622"/>
        <end position="737"/>
    </location>
</feature>
<dbReference type="FunFam" id="3.30.565.10:FF:000010">
    <property type="entry name" value="Sensor histidine kinase RcsC"/>
    <property type="match status" value="1"/>
</dbReference>
<keyword evidence="10" id="KW-0067">ATP-binding</keyword>
<feature type="modified residue" description="4-aspartylphosphate" evidence="14">
    <location>
        <position position="671"/>
    </location>
</feature>
<evidence type="ECO:0000259" key="16">
    <source>
        <dbReference type="PROSITE" id="PS50109"/>
    </source>
</evidence>
<dbReference type="GO" id="GO:0000155">
    <property type="term" value="F:phosphorelay sensor kinase activity"/>
    <property type="evidence" value="ECO:0007669"/>
    <property type="project" value="InterPro"/>
</dbReference>
<keyword evidence="8" id="KW-0547">Nucleotide-binding</keyword>
<dbReference type="SUPFAM" id="SSF47384">
    <property type="entry name" value="Homodimeric domain of signal transducing histidine kinase"/>
    <property type="match status" value="1"/>
</dbReference>